<evidence type="ECO:0000256" key="8">
    <source>
        <dbReference type="SAM" id="SignalP"/>
    </source>
</evidence>
<feature type="active site" description="Charge relay system" evidence="5">
    <location>
        <position position="63"/>
    </location>
</feature>
<organism evidence="10 11">
    <name type="scientific">Kitasatospora nipponensis</name>
    <dbReference type="NCBI Taxonomy" id="258049"/>
    <lineage>
        <taxon>Bacteria</taxon>
        <taxon>Bacillati</taxon>
        <taxon>Actinomycetota</taxon>
        <taxon>Actinomycetes</taxon>
        <taxon>Kitasatosporales</taxon>
        <taxon>Streptomycetaceae</taxon>
        <taxon>Kitasatospora</taxon>
    </lineage>
</organism>
<gene>
    <name evidence="10" type="primary">mycP_1</name>
    <name evidence="10" type="ORF">GCM10009665_36800</name>
</gene>
<dbReference type="PROSITE" id="PS51892">
    <property type="entry name" value="SUBTILASE"/>
    <property type="match status" value="1"/>
</dbReference>
<dbReference type="PANTHER" id="PTHR43399">
    <property type="entry name" value="SUBTILISIN-RELATED"/>
    <property type="match status" value="1"/>
</dbReference>
<feature type="active site" description="Charge relay system" evidence="5">
    <location>
        <position position="97"/>
    </location>
</feature>
<protein>
    <submittedName>
        <fullName evidence="10">Type VII secretion-associated serine protease mycosin</fullName>
    </submittedName>
</protein>
<evidence type="ECO:0000313" key="10">
    <source>
        <dbReference type="EMBL" id="GAA1242688.1"/>
    </source>
</evidence>
<dbReference type="GO" id="GO:0006508">
    <property type="term" value="P:proteolysis"/>
    <property type="evidence" value="ECO:0007669"/>
    <property type="project" value="UniProtKB-KW"/>
</dbReference>
<dbReference type="Pfam" id="PF00082">
    <property type="entry name" value="Peptidase_S8"/>
    <property type="match status" value="1"/>
</dbReference>
<dbReference type="InterPro" id="IPR023827">
    <property type="entry name" value="Peptidase_S8_Asp-AS"/>
</dbReference>
<dbReference type="Proteomes" id="UP001500037">
    <property type="component" value="Unassembled WGS sequence"/>
</dbReference>
<dbReference type="PRINTS" id="PR00723">
    <property type="entry name" value="SUBTILISIN"/>
</dbReference>
<dbReference type="Gene3D" id="3.40.50.200">
    <property type="entry name" value="Peptidase S8/S53 domain"/>
    <property type="match status" value="1"/>
</dbReference>
<feature type="signal peptide" evidence="8">
    <location>
        <begin position="1"/>
        <end position="29"/>
    </location>
</feature>
<dbReference type="EMBL" id="BAAALF010000061">
    <property type="protein sequence ID" value="GAA1242688.1"/>
    <property type="molecule type" value="Genomic_DNA"/>
</dbReference>
<evidence type="ECO:0000256" key="5">
    <source>
        <dbReference type="PROSITE-ProRule" id="PRU01240"/>
    </source>
</evidence>
<dbReference type="InterPro" id="IPR051048">
    <property type="entry name" value="Peptidase_S8/S53_subtilisin"/>
</dbReference>
<feature type="chain" id="PRO_5046651793" evidence="8">
    <location>
        <begin position="30"/>
        <end position="419"/>
    </location>
</feature>
<dbReference type="GO" id="GO:0008233">
    <property type="term" value="F:peptidase activity"/>
    <property type="evidence" value="ECO:0007669"/>
    <property type="project" value="UniProtKB-KW"/>
</dbReference>
<keyword evidence="8" id="KW-0732">Signal</keyword>
<accession>A0ABN1WAL4</accession>
<keyword evidence="7" id="KW-0812">Transmembrane</keyword>
<sequence length="419" mass="42896">MASSRPVRGMAVLAVGALVWGLAAGPAVADNIRDQQWALKAYKADTDVWPVSQGDGVTVAVMDSGVLADHQDLSGQVIAGADLTGDGTDGRIDSLGHGTGMASLIAGHGHGDQSGVMGLAPKARILPIRLSLQGSDDFSASGDLKFPDALRYAVDHGAKVVNMSFVDSMRTSREDRAAINYAVSRDVVLVAGTGNLGSVVSYPAAFPGVVAVGAIDRQGNVWEKSNRGPEVSLVAPGVGIYSAGNKSTSDYRYASGTSDATAYVSAIAALVRSKYPALSAGQVIRRMITSAAAPPDHSQVPNDRYGYGIASPSKALAANPAVDGGPTENPLLTRVESQGGPESASPAPVPDGRSAASGASGGGVPGWLYGAGGGVLVLIVLGVAVLVRRARRAEQRRRAAAVSYPQSHPGHPSHQEPRR</sequence>
<reference evidence="10 11" key="1">
    <citation type="journal article" date="2019" name="Int. J. Syst. Evol. Microbiol.">
        <title>The Global Catalogue of Microorganisms (GCM) 10K type strain sequencing project: providing services to taxonomists for standard genome sequencing and annotation.</title>
        <authorList>
            <consortium name="The Broad Institute Genomics Platform"/>
            <consortium name="The Broad Institute Genome Sequencing Center for Infectious Disease"/>
            <person name="Wu L."/>
            <person name="Ma J."/>
        </authorList>
    </citation>
    <scope>NUCLEOTIDE SEQUENCE [LARGE SCALE GENOMIC DNA]</scope>
    <source>
        <strain evidence="10 11">JCM 13004</strain>
    </source>
</reference>
<dbReference type="InterPro" id="IPR000209">
    <property type="entry name" value="Peptidase_S8/S53_dom"/>
</dbReference>
<keyword evidence="2 5" id="KW-0645">Protease</keyword>
<feature type="region of interest" description="Disordered" evidence="6">
    <location>
        <begin position="398"/>
        <end position="419"/>
    </location>
</feature>
<evidence type="ECO:0000256" key="1">
    <source>
        <dbReference type="ARBA" id="ARBA00011073"/>
    </source>
</evidence>
<dbReference type="InterPro" id="IPR036852">
    <property type="entry name" value="Peptidase_S8/S53_dom_sf"/>
</dbReference>
<evidence type="ECO:0000256" key="2">
    <source>
        <dbReference type="ARBA" id="ARBA00022670"/>
    </source>
</evidence>
<dbReference type="PROSITE" id="PS00136">
    <property type="entry name" value="SUBTILASE_ASP"/>
    <property type="match status" value="1"/>
</dbReference>
<evidence type="ECO:0000256" key="3">
    <source>
        <dbReference type="ARBA" id="ARBA00022801"/>
    </source>
</evidence>
<name>A0ABN1WAL4_9ACTN</name>
<evidence type="ECO:0000256" key="7">
    <source>
        <dbReference type="SAM" id="Phobius"/>
    </source>
</evidence>
<keyword evidence="7" id="KW-1133">Transmembrane helix</keyword>
<feature type="domain" description="Peptidase S8/S53" evidence="9">
    <location>
        <begin position="54"/>
        <end position="308"/>
    </location>
</feature>
<dbReference type="PANTHER" id="PTHR43399:SF4">
    <property type="entry name" value="CELL WALL-ASSOCIATED PROTEASE"/>
    <property type="match status" value="1"/>
</dbReference>
<feature type="active site" description="Charge relay system" evidence="5">
    <location>
        <position position="258"/>
    </location>
</feature>
<evidence type="ECO:0000259" key="9">
    <source>
        <dbReference type="Pfam" id="PF00082"/>
    </source>
</evidence>
<proteinExistence type="inferred from homology"/>
<comment type="similarity">
    <text evidence="1 5">Belongs to the peptidase S8 family.</text>
</comment>
<keyword evidence="7" id="KW-0472">Membrane</keyword>
<keyword evidence="3 5" id="KW-0378">Hydrolase</keyword>
<keyword evidence="4 5" id="KW-0720">Serine protease</keyword>
<keyword evidence="11" id="KW-1185">Reference proteome</keyword>
<feature type="transmembrane region" description="Helical" evidence="7">
    <location>
        <begin position="367"/>
        <end position="387"/>
    </location>
</feature>
<dbReference type="SUPFAM" id="SSF52743">
    <property type="entry name" value="Subtilisin-like"/>
    <property type="match status" value="1"/>
</dbReference>
<evidence type="ECO:0000313" key="11">
    <source>
        <dbReference type="Proteomes" id="UP001500037"/>
    </source>
</evidence>
<dbReference type="InterPro" id="IPR015500">
    <property type="entry name" value="Peptidase_S8_subtilisin-rel"/>
</dbReference>
<feature type="region of interest" description="Disordered" evidence="6">
    <location>
        <begin position="317"/>
        <end position="358"/>
    </location>
</feature>
<comment type="caution">
    <text evidence="10">The sequence shown here is derived from an EMBL/GenBank/DDBJ whole genome shotgun (WGS) entry which is preliminary data.</text>
</comment>
<evidence type="ECO:0000256" key="4">
    <source>
        <dbReference type="ARBA" id="ARBA00022825"/>
    </source>
</evidence>
<evidence type="ECO:0000256" key="6">
    <source>
        <dbReference type="SAM" id="MobiDB-lite"/>
    </source>
</evidence>